<evidence type="ECO:0000313" key="1">
    <source>
        <dbReference type="EMBL" id="SDF53691.1"/>
    </source>
</evidence>
<proteinExistence type="predicted"/>
<dbReference type="EMBL" id="FNCA01000002">
    <property type="protein sequence ID" value="SDF53691.1"/>
    <property type="molecule type" value="Genomic_DNA"/>
</dbReference>
<organism evidence="1 2">
    <name type="scientific">Methanolobus vulcani</name>
    <dbReference type="NCBI Taxonomy" id="38026"/>
    <lineage>
        <taxon>Archaea</taxon>
        <taxon>Methanobacteriati</taxon>
        <taxon>Methanobacteriota</taxon>
        <taxon>Stenosarchaea group</taxon>
        <taxon>Methanomicrobia</taxon>
        <taxon>Methanosarcinales</taxon>
        <taxon>Methanosarcinaceae</taxon>
        <taxon>Methanolobus</taxon>
    </lineage>
</organism>
<sequence>MAEFTVKSTICDFVHKVSGVKDGKMIIVDIDTPCEKIKKLSHMEVPMMEILDIKNNYVIDQAHEAGCSANCLVPCAVINLCRMEAGFLAKSLVKKSGGISIEFNEV</sequence>
<comment type="caution">
    <text evidence="1">The sequence shown here is derived from an EMBL/GenBank/DDBJ whole genome shotgun (WGS) entry which is preliminary data.</text>
</comment>
<dbReference type="Proteomes" id="UP000199259">
    <property type="component" value="Unassembled WGS sequence"/>
</dbReference>
<keyword evidence="2" id="KW-1185">Reference proteome</keyword>
<dbReference type="RefSeq" id="WP_091708922.1">
    <property type="nucleotide sequence ID" value="NZ_FNCA01000002.1"/>
</dbReference>
<gene>
    <name evidence="1" type="ORF">SAMN04488589_0816</name>
</gene>
<protein>
    <submittedName>
        <fullName evidence="1">Uncharacterized protein</fullName>
    </submittedName>
</protein>
<dbReference type="InterPro" id="IPR054227">
    <property type="entry name" value="DUF6951"/>
</dbReference>
<dbReference type="AlphaFoldDB" id="A0A7Z7AWC8"/>
<name>A0A7Z7AWC8_9EURY</name>
<reference evidence="1 2" key="1">
    <citation type="submission" date="2016-10" db="EMBL/GenBank/DDBJ databases">
        <authorList>
            <person name="Varghese N."/>
            <person name="Submissions S."/>
        </authorList>
    </citation>
    <scope>NUCLEOTIDE SEQUENCE [LARGE SCALE GENOMIC DNA]</scope>
    <source>
        <strain evidence="1 2">PL 12/M</strain>
    </source>
</reference>
<accession>A0A7Z7AWC8</accession>
<dbReference type="OrthoDB" id="52877at2157"/>
<evidence type="ECO:0000313" key="2">
    <source>
        <dbReference type="Proteomes" id="UP000199259"/>
    </source>
</evidence>
<dbReference type="Pfam" id="PF22263">
    <property type="entry name" value="DUF6951"/>
    <property type="match status" value="1"/>
</dbReference>